<evidence type="ECO:0000256" key="1">
    <source>
        <dbReference type="ARBA" id="ARBA00000885"/>
    </source>
</evidence>
<reference evidence="9" key="1">
    <citation type="submission" date="2022-07" db="EMBL/GenBank/DDBJ databases">
        <title>Genome Sequence of Physisporinus lineatus.</title>
        <authorList>
            <person name="Buettner E."/>
        </authorList>
    </citation>
    <scope>NUCLEOTIDE SEQUENCE</scope>
    <source>
        <strain evidence="9">VT162</strain>
    </source>
</reference>
<dbReference type="PANTHER" id="PTHR45700:SF2">
    <property type="entry name" value="UBIQUITIN-PROTEIN LIGASE E3C"/>
    <property type="match status" value="1"/>
</dbReference>
<accession>A0AAD5V9N6</accession>
<dbReference type="InterPro" id="IPR035983">
    <property type="entry name" value="Hect_E3_ubiquitin_ligase"/>
</dbReference>
<feature type="region of interest" description="Disordered" evidence="7">
    <location>
        <begin position="34"/>
        <end position="54"/>
    </location>
</feature>
<dbReference type="CDD" id="cd23767">
    <property type="entry name" value="IQCD"/>
    <property type="match status" value="1"/>
</dbReference>
<dbReference type="InterPro" id="IPR000569">
    <property type="entry name" value="HECT_dom"/>
</dbReference>
<evidence type="ECO:0000256" key="4">
    <source>
        <dbReference type="ARBA" id="ARBA00022679"/>
    </source>
</evidence>
<dbReference type="Gene3D" id="3.30.2410.10">
    <property type="entry name" value="Hect, E3 ligase catalytic domain"/>
    <property type="match status" value="1"/>
</dbReference>
<evidence type="ECO:0000256" key="2">
    <source>
        <dbReference type="ARBA" id="ARBA00004906"/>
    </source>
</evidence>
<dbReference type="PANTHER" id="PTHR45700">
    <property type="entry name" value="UBIQUITIN-PROTEIN LIGASE E3C"/>
    <property type="match status" value="1"/>
</dbReference>
<name>A0AAD5V9N6_9APHY</name>
<dbReference type="Gene3D" id="3.90.1750.10">
    <property type="entry name" value="Hect, E3 ligase catalytic domains"/>
    <property type="match status" value="1"/>
</dbReference>
<evidence type="ECO:0000259" key="8">
    <source>
        <dbReference type="PROSITE" id="PS50237"/>
    </source>
</evidence>
<dbReference type="Pfam" id="PF00632">
    <property type="entry name" value="HECT"/>
    <property type="match status" value="1"/>
</dbReference>
<comment type="pathway">
    <text evidence="2">Protein modification; protein ubiquitination.</text>
</comment>
<dbReference type="EC" id="2.3.2.26" evidence="3"/>
<comment type="caution">
    <text evidence="9">The sequence shown here is derived from an EMBL/GenBank/DDBJ whole genome shotgun (WGS) entry which is preliminary data.</text>
</comment>
<dbReference type="CDD" id="cd00078">
    <property type="entry name" value="HECTc"/>
    <property type="match status" value="1"/>
</dbReference>
<dbReference type="SUPFAM" id="SSF56204">
    <property type="entry name" value="Hect, E3 ligase catalytic domain"/>
    <property type="match status" value="1"/>
</dbReference>
<dbReference type="SMART" id="SM00119">
    <property type="entry name" value="HECTc"/>
    <property type="match status" value="1"/>
</dbReference>
<feature type="compositionally biased region" description="Basic and acidic residues" evidence="7">
    <location>
        <begin position="35"/>
        <end position="51"/>
    </location>
</feature>
<feature type="active site" description="Glycyl thioester intermediate" evidence="6">
    <location>
        <position position="984"/>
    </location>
</feature>
<keyword evidence="10" id="KW-1185">Reference proteome</keyword>
<dbReference type="EMBL" id="JANAWD010000142">
    <property type="protein sequence ID" value="KAJ3485768.1"/>
    <property type="molecule type" value="Genomic_DNA"/>
</dbReference>
<evidence type="ECO:0000313" key="9">
    <source>
        <dbReference type="EMBL" id="KAJ3485768.1"/>
    </source>
</evidence>
<dbReference type="GO" id="GO:0006511">
    <property type="term" value="P:ubiquitin-dependent protein catabolic process"/>
    <property type="evidence" value="ECO:0007669"/>
    <property type="project" value="TreeGrafter"/>
</dbReference>
<comment type="catalytic activity">
    <reaction evidence="1">
        <text>S-ubiquitinyl-[E2 ubiquitin-conjugating enzyme]-L-cysteine + [acceptor protein]-L-lysine = [E2 ubiquitin-conjugating enzyme]-L-cysteine + N(6)-ubiquitinyl-[acceptor protein]-L-lysine.</text>
        <dbReference type="EC" id="2.3.2.26"/>
    </reaction>
</comment>
<gene>
    <name evidence="9" type="ORF">NLI96_g4718</name>
</gene>
<dbReference type="GO" id="GO:0061630">
    <property type="term" value="F:ubiquitin protein ligase activity"/>
    <property type="evidence" value="ECO:0007669"/>
    <property type="project" value="UniProtKB-EC"/>
</dbReference>
<sequence length="1016" mass="114009">MEIPLFGDGPGTRKRQINLGGTTTATTHASILQDAKNRRQQRQEEKRRQESATKIQSCWRSTQEARRVREQLRQRFVEDITSLDALRCLVLLGQDGDALLRWSLATLQLGSDRLFQVSMNPSWAILLYRLSLNLLVYISRESLSPNAEAHVQVLAILLTLPPPVQQQQHVSRFRQSIFRYLIPRGYYHHLASSISNFPSSSSSPSPTLRTMVDFLTAPFASLTNTDTTFKNALEHLLCYPLSIPLLPNRLLSSNALAPLSSHLPLIHLSDVNTDSLLGHLPSLEARIHLLANLCTFLPVSRISSLASQSNATVNAYVRLLTAIFNSLPPNALDAKRDDSSNAALAVVDDDSSDSDSDYSVHVMVVDSFQPKVKLPTLDPRTLSRVQTLRSPSYINAILASMQRYQAGHRSLYSWGLALCRVWPNQTGEILGVFVVHGGGGLVRELYRGYVRASSIGNDRGMGTLSDPSQEPAWPPFLFLVELYTQALLTMGDDEFFSVNATGGPRNPLSLDELITFSKKLMNVAFTLYWREGQTDSHGPGPAGMSTVKWEVVREKVTKCLQAIHSRDSRKPFTPSDHWLVTSQLEMAPFVEAAIVEERQLSQPTTARTLSKRQLASIAPRIGILNNIPFAVPFAVRVSIFRSFIVNNMTNSGRQFMERHSGSKIIIRRDQISQDGFDKLQNVDLKAPISITFIDRFGQEEAGIDGGGVFKEFLTSLCKEVFDSNRGLWLATKNNELYPNPHSYAIESHSLDWYRFIGRILGKAIYEGILVDVAFAGFFLAKWLKKQSFLDDLASLDPELYQGLIFLKNYTGNPEDLSLNFTVASEEFGVTISKALVLGGNDIPVTKENRLQYIYLVSNYRLNKQIKLQSDAFFEGLSEMIDPKWLRMFNQQELQILLGGVNSPIDLDDLRAHAKYGGLYDDQEPTIQMFWKVLKSFDQDQLRKLLRFVTSCSRPPLLGFKELVPNFAIRDAGSDQNRLPTASTCVNLLKLPRYTSERTLRQKLLQAINSNAGFDLS</sequence>
<organism evidence="9 10">
    <name type="scientific">Meripilus lineatus</name>
    <dbReference type="NCBI Taxonomy" id="2056292"/>
    <lineage>
        <taxon>Eukaryota</taxon>
        <taxon>Fungi</taxon>
        <taxon>Dikarya</taxon>
        <taxon>Basidiomycota</taxon>
        <taxon>Agaricomycotina</taxon>
        <taxon>Agaricomycetes</taxon>
        <taxon>Polyporales</taxon>
        <taxon>Meripilaceae</taxon>
        <taxon>Meripilus</taxon>
    </lineage>
</organism>
<dbReference type="AlphaFoldDB" id="A0AAD5V9N6"/>
<evidence type="ECO:0000256" key="7">
    <source>
        <dbReference type="SAM" id="MobiDB-lite"/>
    </source>
</evidence>
<keyword evidence="4" id="KW-0808">Transferase</keyword>
<proteinExistence type="predicted"/>
<keyword evidence="5 6" id="KW-0833">Ubl conjugation pathway</keyword>
<dbReference type="Proteomes" id="UP001212997">
    <property type="component" value="Unassembled WGS sequence"/>
</dbReference>
<dbReference type="Gene3D" id="3.30.2160.10">
    <property type="entry name" value="Hect, E3 ligase catalytic domain"/>
    <property type="match status" value="1"/>
</dbReference>
<dbReference type="FunFam" id="3.30.2410.10:FF:000017">
    <property type="entry name" value="E3 ubiquitin-protein ligase UPL7"/>
    <property type="match status" value="1"/>
</dbReference>
<feature type="domain" description="HECT" evidence="8">
    <location>
        <begin position="680"/>
        <end position="1016"/>
    </location>
</feature>
<dbReference type="PROSITE" id="PS50237">
    <property type="entry name" value="HECT"/>
    <property type="match status" value="1"/>
</dbReference>
<dbReference type="FunFam" id="3.30.2160.10:FF:000002">
    <property type="entry name" value="Putative Ubiquitin-protein ligase E3C"/>
    <property type="match status" value="1"/>
</dbReference>
<dbReference type="InterPro" id="IPR044611">
    <property type="entry name" value="E3A/B/C-like"/>
</dbReference>
<evidence type="ECO:0000313" key="10">
    <source>
        <dbReference type="Proteomes" id="UP001212997"/>
    </source>
</evidence>
<protein>
    <recommendedName>
        <fullName evidence="3">HECT-type E3 ubiquitin transferase</fullName>
        <ecNumber evidence="3">2.3.2.26</ecNumber>
    </recommendedName>
</protein>
<dbReference type="GO" id="GO:0000209">
    <property type="term" value="P:protein polyubiquitination"/>
    <property type="evidence" value="ECO:0007669"/>
    <property type="project" value="InterPro"/>
</dbReference>
<evidence type="ECO:0000256" key="3">
    <source>
        <dbReference type="ARBA" id="ARBA00012485"/>
    </source>
</evidence>
<evidence type="ECO:0000256" key="5">
    <source>
        <dbReference type="ARBA" id="ARBA00022786"/>
    </source>
</evidence>
<evidence type="ECO:0000256" key="6">
    <source>
        <dbReference type="PROSITE-ProRule" id="PRU00104"/>
    </source>
</evidence>